<feature type="transmembrane region" description="Helical" evidence="5">
    <location>
        <begin position="290"/>
        <end position="310"/>
    </location>
</feature>
<dbReference type="InterPro" id="IPR052165">
    <property type="entry name" value="Membrane_assoc_protease"/>
</dbReference>
<proteinExistence type="predicted"/>
<feature type="transmembrane region" description="Helical" evidence="5">
    <location>
        <begin position="9"/>
        <end position="30"/>
    </location>
</feature>
<dbReference type="Pfam" id="PF24961">
    <property type="entry name" value="NfeD_membrane"/>
    <property type="match status" value="1"/>
</dbReference>
<reference evidence="8" key="1">
    <citation type="journal article" date="2020" name="mSystems">
        <title>Genome- and Community-Level Interaction Insights into Carbon Utilization and Element Cycling Functions of Hydrothermarchaeota in Hydrothermal Sediment.</title>
        <authorList>
            <person name="Zhou Z."/>
            <person name="Liu Y."/>
            <person name="Xu W."/>
            <person name="Pan J."/>
            <person name="Luo Z.H."/>
            <person name="Li M."/>
        </authorList>
    </citation>
    <scope>NUCLEOTIDE SEQUENCE</scope>
    <source>
        <strain evidence="8">SpSt-629</strain>
    </source>
</reference>
<gene>
    <name evidence="8" type="ORF">ENT99_05185</name>
</gene>
<evidence type="ECO:0000259" key="6">
    <source>
        <dbReference type="Pfam" id="PF01957"/>
    </source>
</evidence>
<dbReference type="InterPro" id="IPR029045">
    <property type="entry name" value="ClpP/crotonase-like_dom_sf"/>
</dbReference>
<evidence type="ECO:0000256" key="3">
    <source>
        <dbReference type="ARBA" id="ARBA00022989"/>
    </source>
</evidence>
<feature type="transmembrane region" description="Helical" evidence="5">
    <location>
        <begin position="267"/>
        <end position="283"/>
    </location>
</feature>
<name>A0A832AR65_9CREN</name>
<dbReference type="Gene3D" id="2.40.50.140">
    <property type="entry name" value="Nucleic acid-binding proteins"/>
    <property type="match status" value="1"/>
</dbReference>
<dbReference type="SUPFAM" id="SSF52096">
    <property type="entry name" value="ClpP/crotonase"/>
    <property type="match status" value="1"/>
</dbReference>
<evidence type="ECO:0000256" key="2">
    <source>
        <dbReference type="ARBA" id="ARBA00022692"/>
    </source>
</evidence>
<evidence type="ECO:0008006" key="9">
    <source>
        <dbReference type="Google" id="ProtNLM"/>
    </source>
</evidence>
<comment type="subcellular location">
    <subcellularLocation>
        <location evidence="1">Membrane</location>
        <topology evidence="1">Multi-pass membrane protein</topology>
    </subcellularLocation>
</comment>
<dbReference type="InterPro" id="IPR012340">
    <property type="entry name" value="NA-bd_OB-fold"/>
</dbReference>
<evidence type="ECO:0000256" key="4">
    <source>
        <dbReference type="ARBA" id="ARBA00023136"/>
    </source>
</evidence>
<feature type="domain" description="NfeD integral membrane" evidence="7">
    <location>
        <begin position="222"/>
        <end position="340"/>
    </location>
</feature>
<feature type="transmembrane region" description="Helical" evidence="5">
    <location>
        <begin position="213"/>
        <end position="236"/>
    </location>
</feature>
<dbReference type="SUPFAM" id="SSF141322">
    <property type="entry name" value="NfeD domain-like"/>
    <property type="match status" value="1"/>
</dbReference>
<evidence type="ECO:0000256" key="1">
    <source>
        <dbReference type="ARBA" id="ARBA00004141"/>
    </source>
</evidence>
<organism evidence="8">
    <name type="scientific">Ignisphaera aggregans</name>
    <dbReference type="NCBI Taxonomy" id="334771"/>
    <lineage>
        <taxon>Archaea</taxon>
        <taxon>Thermoproteota</taxon>
        <taxon>Thermoprotei</taxon>
        <taxon>Desulfurococcales</taxon>
        <taxon>Desulfurococcaceae</taxon>
        <taxon>Ignisphaera</taxon>
    </lineage>
</organism>
<dbReference type="AlphaFoldDB" id="A0A832AR65"/>
<dbReference type="InterPro" id="IPR056739">
    <property type="entry name" value="NfeD_membrane"/>
</dbReference>
<evidence type="ECO:0000313" key="8">
    <source>
        <dbReference type="EMBL" id="HFQ79081.1"/>
    </source>
</evidence>
<keyword evidence="4 5" id="KW-0472">Membrane</keyword>
<protein>
    <recommendedName>
        <fullName evidence="9">Nodulation protein NfeD</fullName>
    </recommendedName>
</protein>
<keyword evidence="3 5" id="KW-1133">Transmembrane helix</keyword>
<keyword evidence="2 5" id="KW-0812">Transmembrane</keyword>
<sequence length="414" mass="45066">MRITQNSSLLIILHIILAIYIPLLSIHTIYGSSNLNAVIVDFDINVDGGALVFWERILNSYRGNVLVLKINSYGGYLSVADRIVNSILEKNVECYTWIPPGGYAVSAASMIALGCRGIYMGSGSVIGAATPSPSEPKVVEYVAARFRSLAERIFDREELVDIAEAMVREGRALTAEEAVSIGFAKRAESVKEIEDSIGIRVAYAVSPSQWDRLLSILSLPIVSNILLVAGLFLILAEIFTTGFQGYAIAGVLLILLALYSMNVVSPDLFALLVMLIGTILLAIEMYTPGFGLFGLTGLVLLPIGIVYQLYLTPPELLTQPVYVVIGGILAITSIMGYIAYKAVQTVRKKRISLEQQLLSSIGIAKTDIREENPGVVYVLNEEWTAYSVKGVIPAGSRVKIVRIDGLKLYVEKID</sequence>
<dbReference type="PANTHER" id="PTHR33507">
    <property type="entry name" value="INNER MEMBRANE PROTEIN YBBJ"/>
    <property type="match status" value="1"/>
</dbReference>
<evidence type="ECO:0000259" key="7">
    <source>
        <dbReference type="Pfam" id="PF24961"/>
    </source>
</evidence>
<feature type="transmembrane region" description="Helical" evidence="5">
    <location>
        <begin position="243"/>
        <end position="261"/>
    </location>
</feature>
<dbReference type="InterPro" id="IPR002810">
    <property type="entry name" value="NfeD-like_C"/>
</dbReference>
<dbReference type="Gene3D" id="3.90.226.10">
    <property type="entry name" value="2-enoyl-CoA Hydratase, Chain A, domain 1"/>
    <property type="match status" value="1"/>
</dbReference>
<dbReference type="GO" id="GO:0016020">
    <property type="term" value="C:membrane"/>
    <property type="evidence" value="ECO:0007669"/>
    <property type="project" value="UniProtKB-SubCell"/>
</dbReference>
<feature type="transmembrane region" description="Helical" evidence="5">
    <location>
        <begin position="322"/>
        <end position="340"/>
    </location>
</feature>
<dbReference type="EMBL" id="DTAU01000104">
    <property type="protein sequence ID" value="HFQ79081.1"/>
    <property type="molecule type" value="Genomic_DNA"/>
</dbReference>
<evidence type="ECO:0000256" key="5">
    <source>
        <dbReference type="SAM" id="Phobius"/>
    </source>
</evidence>
<dbReference type="Pfam" id="PF01957">
    <property type="entry name" value="NfeD"/>
    <property type="match status" value="1"/>
</dbReference>
<accession>A0A832AR65</accession>
<comment type="caution">
    <text evidence="8">The sequence shown here is derived from an EMBL/GenBank/DDBJ whole genome shotgun (WGS) entry which is preliminary data.</text>
</comment>
<feature type="domain" description="NfeD-like C-terminal" evidence="6">
    <location>
        <begin position="355"/>
        <end position="412"/>
    </location>
</feature>